<keyword evidence="1" id="KW-0812">Transmembrane</keyword>
<keyword evidence="3" id="KW-1185">Reference proteome</keyword>
<feature type="transmembrane region" description="Helical" evidence="1">
    <location>
        <begin position="445"/>
        <end position="464"/>
    </location>
</feature>
<organism evidence="2 3">
    <name type="scientific">Paraburkholderia metrosideri</name>
    <dbReference type="NCBI Taxonomy" id="580937"/>
    <lineage>
        <taxon>Bacteria</taxon>
        <taxon>Pseudomonadati</taxon>
        <taxon>Pseudomonadota</taxon>
        <taxon>Betaproteobacteria</taxon>
        <taxon>Burkholderiales</taxon>
        <taxon>Burkholderiaceae</taxon>
        <taxon>Paraburkholderia</taxon>
    </lineage>
</organism>
<keyword evidence="1" id="KW-0472">Membrane</keyword>
<feature type="transmembrane region" description="Helical" evidence="1">
    <location>
        <begin position="58"/>
        <end position="78"/>
    </location>
</feature>
<gene>
    <name evidence="2" type="ORF">LMG28140_02127</name>
</gene>
<feature type="transmembrane region" description="Helical" evidence="1">
    <location>
        <begin position="406"/>
        <end position="425"/>
    </location>
</feature>
<evidence type="ECO:0000256" key="1">
    <source>
        <dbReference type="SAM" id="Phobius"/>
    </source>
</evidence>
<evidence type="ECO:0000313" key="2">
    <source>
        <dbReference type="EMBL" id="CAD6528459.1"/>
    </source>
</evidence>
<name>A0ABN7HNH6_9BURK</name>
<accession>A0ABN7HNH6</accession>
<dbReference type="EMBL" id="CAJHCP010000004">
    <property type="protein sequence ID" value="CAD6528459.1"/>
    <property type="molecule type" value="Genomic_DNA"/>
</dbReference>
<protein>
    <submittedName>
        <fullName evidence="2">Uncharacterized protein</fullName>
    </submittedName>
</protein>
<proteinExistence type="predicted"/>
<reference evidence="2 3" key="1">
    <citation type="submission" date="2020-10" db="EMBL/GenBank/DDBJ databases">
        <authorList>
            <person name="Peeters C."/>
        </authorList>
    </citation>
    <scope>NUCLEOTIDE SEQUENCE [LARGE SCALE GENOMIC DNA]</scope>
    <source>
        <strain evidence="2 3">LMG 28140</strain>
    </source>
</reference>
<dbReference type="Proteomes" id="UP000598032">
    <property type="component" value="Unassembled WGS sequence"/>
</dbReference>
<feature type="transmembrane region" description="Helical" evidence="1">
    <location>
        <begin position="90"/>
        <end position="108"/>
    </location>
</feature>
<sequence length="533" mass="59133">MLRKIGSHIFPVKGRPLWLWLVTLTTAAYLLIEFSFNARLLDVVGGNASASDVDSIEVYGRLISGFALALAAWPWLFSRAQKHSYGIAKTVLYLIALSGVLIVVAYHAEKRLVDVLVNRSNAADRYVALNLHLLQQALVARDVDLVNLPLQVSDPIRPDIKTFLAIFPLLASPIEDLDQKIADRKPLVVRNQVDRAYGGLGKAYDDYRHSTVELQRRYNADYVVASNQAATEADKIPGEQADAWNDYVRDLRKHRLQPGTVPRMYYGRVRQKVQSNGVPVGRDWAPGDRGGFYAAVAHKAQGQIQTAFANGIAQRFPEGVGLTPYLSWEQFAMTPAIQRFWKKQLQIPDRVTLRPEIGTTEQYATLVYNPTLDIRQAENLQQLNAPPEQFADSRPYEKLGKDGMRALIVPPIALGFSLLGAMVHIFKFSLGVTQLVTMRAFANGFYKTIGILLGAAAIFAVANARAASPITQEKLFVEHLYPDAQGKYGTTAMWLVRGTIHLQPVAYPAFEFVRRQVLGGATFGVSMGTSPKV</sequence>
<keyword evidence="1" id="KW-1133">Transmembrane helix</keyword>
<evidence type="ECO:0000313" key="3">
    <source>
        <dbReference type="Proteomes" id="UP000598032"/>
    </source>
</evidence>
<dbReference type="RefSeq" id="WP_201642225.1">
    <property type="nucleotide sequence ID" value="NZ_CAJHCP010000004.1"/>
</dbReference>
<comment type="caution">
    <text evidence="2">The sequence shown here is derived from an EMBL/GenBank/DDBJ whole genome shotgun (WGS) entry which is preliminary data.</text>
</comment>
<feature type="transmembrane region" description="Helical" evidence="1">
    <location>
        <begin position="17"/>
        <end position="37"/>
    </location>
</feature>